<dbReference type="AlphaFoldDB" id="A0A6A5UYJ7"/>
<reference evidence="2" key="1">
    <citation type="journal article" date="2020" name="Stud. Mycol.">
        <title>101 Dothideomycetes genomes: a test case for predicting lifestyles and emergence of pathogens.</title>
        <authorList>
            <person name="Haridas S."/>
            <person name="Albert R."/>
            <person name="Binder M."/>
            <person name="Bloem J."/>
            <person name="Labutti K."/>
            <person name="Salamov A."/>
            <person name="Andreopoulos B."/>
            <person name="Baker S."/>
            <person name="Barry K."/>
            <person name="Bills G."/>
            <person name="Bluhm B."/>
            <person name="Cannon C."/>
            <person name="Castanera R."/>
            <person name="Culley D."/>
            <person name="Daum C."/>
            <person name="Ezra D."/>
            <person name="Gonzalez J."/>
            <person name="Henrissat B."/>
            <person name="Kuo A."/>
            <person name="Liang C."/>
            <person name="Lipzen A."/>
            <person name="Lutzoni F."/>
            <person name="Magnuson J."/>
            <person name="Mondo S."/>
            <person name="Nolan M."/>
            <person name="Ohm R."/>
            <person name="Pangilinan J."/>
            <person name="Park H.-J."/>
            <person name="Ramirez L."/>
            <person name="Alfaro M."/>
            <person name="Sun H."/>
            <person name="Tritt A."/>
            <person name="Yoshinaga Y."/>
            <person name="Zwiers L.-H."/>
            <person name="Turgeon B."/>
            <person name="Goodwin S."/>
            <person name="Spatafora J."/>
            <person name="Crous P."/>
            <person name="Grigoriev I."/>
        </authorList>
    </citation>
    <scope>NUCLEOTIDE SEQUENCE</scope>
    <source>
        <strain evidence="2">CBS 107.79</strain>
    </source>
</reference>
<feature type="transmembrane region" description="Helical" evidence="1">
    <location>
        <begin position="6"/>
        <end position="24"/>
    </location>
</feature>
<keyword evidence="1" id="KW-1133">Transmembrane helix</keyword>
<keyword evidence="1" id="KW-0812">Transmembrane</keyword>
<dbReference type="Proteomes" id="UP000800036">
    <property type="component" value="Unassembled WGS sequence"/>
</dbReference>
<proteinExistence type="predicted"/>
<evidence type="ECO:0000313" key="2">
    <source>
        <dbReference type="EMBL" id="KAF1969824.1"/>
    </source>
</evidence>
<keyword evidence="3" id="KW-1185">Reference proteome</keyword>
<keyword evidence="1" id="KW-0472">Membrane</keyword>
<evidence type="ECO:0000313" key="3">
    <source>
        <dbReference type="Proteomes" id="UP000800036"/>
    </source>
</evidence>
<organism evidence="2 3">
    <name type="scientific">Bimuria novae-zelandiae CBS 107.79</name>
    <dbReference type="NCBI Taxonomy" id="1447943"/>
    <lineage>
        <taxon>Eukaryota</taxon>
        <taxon>Fungi</taxon>
        <taxon>Dikarya</taxon>
        <taxon>Ascomycota</taxon>
        <taxon>Pezizomycotina</taxon>
        <taxon>Dothideomycetes</taxon>
        <taxon>Pleosporomycetidae</taxon>
        <taxon>Pleosporales</taxon>
        <taxon>Massarineae</taxon>
        <taxon>Didymosphaeriaceae</taxon>
        <taxon>Bimuria</taxon>
    </lineage>
</organism>
<dbReference type="EMBL" id="ML976705">
    <property type="protein sequence ID" value="KAF1969824.1"/>
    <property type="molecule type" value="Genomic_DNA"/>
</dbReference>
<name>A0A6A5UYJ7_9PLEO</name>
<accession>A0A6A5UYJ7</accession>
<sequence length="224" mass="25234">MQVFCAGLWVSCLLISSLLVFLDVRHYLKTRKAAELHRRTLANRTNSPLLQLAPELRNQIYVLALDTDIWHIEIVVPLWYLSPPWRTGGRASGAPMRTCRQLSWEIRNLPCAPIELSCHLSETPSVHWAAAPPPPGVTALHVQCVLGLDLVNGYATVKILFFQLKCYMESFSPEDLAKIKHIHVNFRIQGSHNRFGTAFSASVDEWGIMESDIHAVVGDLERSL</sequence>
<protein>
    <submittedName>
        <fullName evidence="2">Uncharacterized protein</fullName>
    </submittedName>
</protein>
<gene>
    <name evidence="2" type="ORF">BU23DRAFT_230708</name>
</gene>
<evidence type="ECO:0000256" key="1">
    <source>
        <dbReference type="SAM" id="Phobius"/>
    </source>
</evidence>